<dbReference type="GO" id="GO:0016793">
    <property type="term" value="F:triphosphoric monoester hydrolase activity"/>
    <property type="evidence" value="ECO:0007669"/>
    <property type="project" value="InterPro"/>
</dbReference>
<feature type="domain" description="HD" evidence="3">
    <location>
        <begin position="85"/>
        <end position="206"/>
    </location>
</feature>
<evidence type="ECO:0000313" key="6">
    <source>
        <dbReference type="Proteomes" id="UP000298602"/>
    </source>
</evidence>
<reference evidence="5 6" key="2">
    <citation type="submission" date="2019-05" db="EMBL/GenBank/DDBJ databases">
        <authorList>
            <person name="Suflita J.M."/>
            <person name="Marks C.R."/>
        </authorList>
    </citation>
    <scope>NUCLEOTIDE SEQUENCE [LARGE SCALE GENOMIC DNA]</scope>
    <source>
        <strain evidence="5 6">ALDC</strain>
    </source>
</reference>
<dbReference type="PANTHER" id="PTHR35795">
    <property type="entry name" value="SLR1885 PROTEIN"/>
    <property type="match status" value="1"/>
</dbReference>
<dbReference type="NCBIfam" id="TIGR01353">
    <property type="entry name" value="dGTP_triPase"/>
    <property type="match status" value="1"/>
</dbReference>
<dbReference type="Pfam" id="PF13286">
    <property type="entry name" value="HD_assoc"/>
    <property type="match status" value="1"/>
</dbReference>
<evidence type="ECO:0000256" key="1">
    <source>
        <dbReference type="ARBA" id="ARBA00022801"/>
    </source>
</evidence>
<dbReference type="InterPro" id="IPR006674">
    <property type="entry name" value="HD_domain"/>
</dbReference>
<evidence type="ECO:0000256" key="2">
    <source>
        <dbReference type="HAMAP-Rule" id="MF_01212"/>
    </source>
</evidence>
<dbReference type="NCBIfam" id="NF002327">
    <property type="entry name" value="PRK01286.1-2"/>
    <property type="match status" value="1"/>
</dbReference>
<dbReference type="InterPro" id="IPR026875">
    <property type="entry name" value="PHydrolase_assoc_dom"/>
</dbReference>
<dbReference type="InterPro" id="IPR006261">
    <property type="entry name" value="dGTPase"/>
</dbReference>
<dbReference type="KEGG" id="dax:FDQ92_00100"/>
<dbReference type="Gene3D" id="1.10.3210.10">
    <property type="entry name" value="Hypothetical protein af1432"/>
    <property type="match status" value="1"/>
</dbReference>
<dbReference type="EMBL" id="CP040098">
    <property type="protein sequence ID" value="QCQ23367.1"/>
    <property type="molecule type" value="Genomic_DNA"/>
</dbReference>
<organism evidence="5 6">
    <name type="scientific">Desulfoglaeba alkanexedens ALDC</name>
    <dbReference type="NCBI Taxonomy" id="980445"/>
    <lineage>
        <taxon>Bacteria</taxon>
        <taxon>Pseudomonadati</taxon>
        <taxon>Thermodesulfobacteriota</taxon>
        <taxon>Syntrophobacteria</taxon>
        <taxon>Syntrophobacterales</taxon>
        <taxon>Syntrophobacteraceae</taxon>
        <taxon>Desulfoglaeba</taxon>
    </lineage>
</organism>
<dbReference type="HAMAP" id="MF_01212">
    <property type="entry name" value="dGTPase_type2"/>
    <property type="match status" value="1"/>
</dbReference>
<dbReference type="Proteomes" id="UP000298602">
    <property type="component" value="Chromosome"/>
</dbReference>
<dbReference type="AlphaFoldDB" id="A0A4P8L5P1"/>
<sequence>MLNRGKPDQTDHVRGWIEERERVFLAPQAAKSAETLGRRRPEAECPLRTAFQRDRDRIVHCKAFRRLKHKTQVFLSPTGDHYRTRLTHTLEVSQIARTIGRALALNEDLIEAIALGHDLGHTPFGHGGERVLNEIVPGGFHHNRQSLRVVDHLEKDGRGLNLTHEVRDGILKHSKGRSHPILTEPDLRPMTLEGQVVRVADIVAYLNHDLDDAIRADILRPEDVPEDIRRSLGATHGERIHTLVRDTVRASLESGLSEIRLSPAMLEQVERLRAFLFDRVYDMPQILAEFERARKVIVDLYELFMNDDRIFEKEIGPLAPGVRREQRVCDHIAGMTDRYALELFKSLFLPRPWMKL</sequence>
<dbReference type="OrthoDB" id="9803619at2"/>
<dbReference type="InterPro" id="IPR051094">
    <property type="entry name" value="Diverse_Catalytic_Enzymes"/>
</dbReference>
<protein>
    <recommendedName>
        <fullName evidence="2">Deoxyguanosinetriphosphate triphosphohydrolase-like protein</fullName>
    </recommendedName>
</protein>
<dbReference type="Pfam" id="PF01966">
    <property type="entry name" value="HD"/>
    <property type="match status" value="1"/>
</dbReference>
<evidence type="ECO:0000313" key="4">
    <source>
        <dbReference type="EMBL" id="QCQ20742.1"/>
    </source>
</evidence>
<dbReference type="PROSITE" id="PS51831">
    <property type="entry name" value="HD"/>
    <property type="match status" value="1"/>
</dbReference>
<dbReference type="EMBL" id="CP040098">
    <property type="protein sequence ID" value="QCQ20742.1"/>
    <property type="molecule type" value="Genomic_DNA"/>
</dbReference>
<dbReference type="InterPro" id="IPR023023">
    <property type="entry name" value="dNTPase_2"/>
</dbReference>
<evidence type="ECO:0000313" key="5">
    <source>
        <dbReference type="EMBL" id="QCQ23367.1"/>
    </source>
</evidence>
<comment type="similarity">
    <text evidence="2">Belongs to the dGTPase family. Type 2 subfamily.</text>
</comment>
<dbReference type="InterPro" id="IPR003607">
    <property type="entry name" value="HD/PDEase_dom"/>
</dbReference>
<dbReference type="PANTHER" id="PTHR35795:SF1">
    <property type="entry name" value="BIS(5'-NUCLEOSYL)-TETRAPHOSPHATASE, SYMMETRICAL"/>
    <property type="match status" value="1"/>
</dbReference>
<keyword evidence="1 2" id="KW-0378">Hydrolase</keyword>
<keyword evidence="6" id="KW-1185">Reference proteome</keyword>
<evidence type="ECO:0000259" key="3">
    <source>
        <dbReference type="PROSITE" id="PS51831"/>
    </source>
</evidence>
<dbReference type="CDD" id="cd00077">
    <property type="entry name" value="HDc"/>
    <property type="match status" value="1"/>
</dbReference>
<dbReference type="SMART" id="SM00471">
    <property type="entry name" value="HDc"/>
    <property type="match status" value="1"/>
</dbReference>
<gene>
    <name evidence="4" type="ORF">FDQ92_00100</name>
    <name evidence="5" type="ORF">FDQ92_15035</name>
</gene>
<dbReference type="KEGG" id="dax:FDQ92_15035"/>
<reference evidence="5 6" key="1">
    <citation type="submission" date="2019-05" db="EMBL/GenBank/DDBJ databases">
        <title>The Complete Genome Sequence of the n-alkane-degrading Desulfoglaeba alkanexedens ALDC reveals multiple alkylsuccinate synthase gene clusters.</title>
        <authorList>
            <person name="Callaghan A.V."/>
            <person name="Davidova I.A."/>
            <person name="Duncan K.E."/>
            <person name="Morris B."/>
            <person name="McInerney M.J."/>
        </authorList>
    </citation>
    <scope>NUCLEOTIDE SEQUENCE [LARGE SCALE GENOMIC DNA]</scope>
    <source>
        <strain evidence="5 6">ALDC</strain>
    </source>
</reference>
<dbReference type="RefSeq" id="WP_137422712.1">
    <property type="nucleotide sequence ID" value="NZ_CP040098.1"/>
</dbReference>
<name>A0A4P8L5P1_9BACT</name>
<accession>A0A4P8L5P1</accession>
<dbReference type="SUPFAM" id="SSF109604">
    <property type="entry name" value="HD-domain/PDEase-like"/>
    <property type="match status" value="1"/>
</dbReference>
<proteinExistence type="inferred from homology"/>